<evidence type="ECO:0000256" key="2">
    <source>
        <dbReference type="ARBA" id="ARBA00022692"/>
    </source>
</evidence>
<dbReference type="HOGENOM" id="CLU_016047_0_0_2"/>
<gene>
    <name evidence="7" type="ordered locus">Tpen_1256</name>
</gene>
<evidence type="ECO:0000313" key="8">
    <source>
        <dbReference type="Proteomes" id="UP000000641"/>
    </source>
</evidence>
<dbReference type="InterPro" id="IPR000515">
    <property type="entry name" value="MetI-like"/>
</dbReference>
<feature type="transmembrane region" description="Helical" evidence="5">
    <location>
        <begin position="72"/>
        <end position="96"/>
    </location>
</feature>
<dbReference type="InterPro" id="IPR052730">
    <property type="entry name" value="Sugar_ABC_transporter"/>
</dbReference>
<feature type="transmembrane region" description="Helical" evidence="5">
    <location>
        <begin position="210"/>
        <end position="231"/>
    </location>
</feature>
<dbReference type="InterPro" id="IPR035906">
    <property type="entry name" value="MetI-like_sf"/>
</dbReference>
<dbReference type="OrthoDB" id="45815at2157"/>
<dbReference type="SUPFAM" id="SSF161098">
    <property type="entry name" value="MetI-like"/>
    <property type="match status" value="1"/>
</dbReference>
<protein>
    <submittedName>
        <fullName evidence="7">Binding-protein-dependent transport systems inner membrane component</fullName>
    </submittedName>
</protein>
<keyword evidence="4 5" id="KW-0472">Membrane</keyword>
<evidence type="ECO:0000256" key="1">
    <source>
        <dbReference type="ARBA" id="ARBA00004141"/>
    </source>
</evidence>
<dbReference type="GO" id="GO:0005886">
    <property type="term" value="C:plasma membrane"/>
    <property type="evidence" value="ECO:0007669"/>
    <property type="project" value="UniProtKB-SubCell"/>
</dbReference>
<evidence type="ECO:0000259" key="6">
    <source>
        <dbReference type="PROSITE" id="PS50928"/>
    </source>
</evidence>
<dbReference type="PROSITE" id="PS50928">
    <property type="entry name" value="ABC_TM1"/>
    <property type="match status" value="1"/>
</dbReference>
<dbReference type="GeneID" id="4600422"/>
<proteinExistence type="inferred from homology"/>
<dbReference type="RefSeq" id="WP_011752919.1">
    <property type="nucleotide sequence ID" value="NC_008698.1"/>
</dbReference>
<evidence type="ECO:0000256" key="4">
    <source>
        <dbReference type="ARBA" id="ARBA00023136"/>
    </source>
</evidence>
<dbReference type="KEGG" id="tpe:Tpen_1256"/>
<name>A1RZM4_THEPD</name>
<feature type="transmembrane region" description="Helical" evidence="5">
    <location>
        <begin position="12"/>
        <end position="34"/>
    </location>
</feature>
<keyword evidence="3 5" id="KW-1133">Transmembrane helix</keyword>
<keyword evidence="5" id="KW-0813">Transport</keyword>
<comment type="subcellular location">
    <subcellularLocation>
        <location evidence="5">Cell membrane</location>
        <topology evidence="5">Multi-pass membrane protein</topology>
    </subcellularLocation>
    <subcellularLocation>
        <location evidence="1">Membrane</location>
        <topology evidence="1">Multi-pass membrane protein</topology>
    </subcellularLocation>
</comment>
<dbReference type="GO" id="GO:0055085">
    <property type="term" value="P:transmembrane transport"/>
    <property type="evidence" value="ECO:0007669"/>
    <property type="project" value="InterPro"/>
</dbReference>
<dbReference type="CDD" id="cd06261">
    <property type="entry name" value="TM_PBP2"/>
    <property type="match status" value="1"/>
</dbReference>
<reference evidence="8" key="1">
    <citation type="journal article" date="2008" name="J. Bacteriol.">
        <title>Genome sequence of Thermofilum pendens reveals an exceptional loss of biosynthetic pathways without genome reduction.</title>
        <authorList>
            <person name="Anderson I."/>
            <person name="Rodriguez J."/>
            <person name="Susanti D."/>
            <person name="Porat I."/>
            <person name="Reich C."/>
            <person name="Ulrich L.E."/>
            <person name="Elkins J.G."/>
            <person name="Mavromatis K."/>
            <person name="Lykidis A."/>
            <person name="Kim E."/>
            <person name="Thompson L.S."/>
            <person name="Nolan M."/>
            <person name="Land M."/>
            <person name="Copeland A."/>
            <person name="Lapidus A."/>
            <person name="Lucas S."/>
            <person name="Detter C."/>
            <person name="Zhulin I.B."/>
            <person name="Olsen G.J."/>
            <person name="Whitman W."/>
            <person name="Mukhopadhyay B."/>
            <person name="Bristow J."/>
            <person name="Kyrpides N."/>
        </authorList>
    </citation>
    <scope>NUCLEOTIDE SEQUENCE [LARGE SCALE GENOMIC DNA]</scope>
    <source>
        <strain evidence="8">DSM 2475 / Hrk 5</strain>
    </source>
</reference>
<evidence type="ECO:0000313" key="7">
    <source>
        <dbReference type="EMBL" id="ABL78654.1"/>
    </source>
</evidence>
<accession>A1RZM4</accession>
<organism evidence="7 8">
    <name type="scientific">Thermofilum pendens (strain DSM 2475 / Hrk 5)</name>
    <dbReference type="NCBI Taxonomy" id="368408"/>
    <lineage>
        <taxon>Archaea</taxon>
        <taxon>Thermoproteota</taxon>
        <taxon>Thermoprotei</taxon>
        <taxon>Thermofilales</taxon>
        <taxon>Thermofilaceae</taxon>
        <taxon>Thermofilum</taxon>
    </lineage>
</organism>
<dbReference type="PANTHER" id="PTHR43759">
    <property type="entry name" value="TREHALOSE TRANSPORT SYSTEM PERMEASE PROTEIN SUGA"/>
    <property type="match status" value="1"/>
</dbReference>
<keyword evidence="8" id="KW-1185">Reference proteome</keyword>
<evidence type="ECO:0000256" key="5">
    <source>
        <dbReference type="RuleBase" id="RU363032"/>
    </source>
</evidence>
<dbReference type="eggNOG" id="arCOG00157">
    <property type="taxonomic scope" value="Archaea"/>
</dbReference>
<feature type="transmembrane region" description="Helical" evidence="5">
    <location>
        <begin position="251"/>
        <end position="275"/>
    </location>
</feature>
<feature type="transmembrane region" description="Helical" evidence="5">
    <location>
        <begin position="108"/>
        <end position="128"/>
    </location>
</feature>
<dbReference type="Proteomes" id="UP000000641">
    <property type="component" value="Chromosome"/>
</dbReference>
<dbReference type="EnsemblBacteria" id="ABL78654">
    <property type="protein sequence ID" value="ABL78654"/>
    <property type="gene ID" value="Tpen_1256"/>
</dbReference>
<evidence type="ECO:0000256" key="3">
    <source>
        <dbReference type="ARBA" id="ARBA00022989"/>
    </source>
</evidence>
<dbReference type="PANTHER" id="PTHR43759:SF1">
    <property type="entry name" value="GLUCOSE IMPORT SYSTEM PERMEASE PROTEIN GLCT"/>
    <property type="match status" value="1"/>
</dbReference>
<dbReference type="AlphaFoldDB" id="A1RZM4"/>
<dbReference type="Gene3D" id="1.10.3720.10">
    <property type="entry name" value="MetI-like"/>
    <property type="match status" value="1"/>
</dbReference>
<dbReference type="STRING" id="368408.Tpen_1256"/>
<dbReference type="EMBL" id="CP000505">
    <property type="protein sequence ID" value="ABL78654.1"/>
    <property type="molecule type" value="Genomic_DNA"/>
</dbReference>
<feature type="transmembrane region" description="Helical" evidence="5">
    <location>
        <begin position="154"/>
        <end position="177"/>
    </location>
</feature>
<keyword evidence="2 5" id="KW-0812">Transmembrane</keyword>
<dbReference type="Pfam" id="PF00528">
    <property type="entry name" value="BPD_transp_1"/>
    <property type="match status" value="1"/>
</dbReference>
<feature type="domain" description="ABC transmembrane type-1" evidence="6">
    <location>
        <begin position="68"/>
        <end position="277"/>
    </location>
</feature>
<sequence length="291" mass="32396">MPLRLIKTRELLVFLSPLLVFVAVIYYGVGWNFWLSLTSYSIYRPVLEFVGLNTYAQLFSDPDFVNALVRTLAWALLLVLGGNVLGLVIASSIFQLRSSKLRSVLTSYFIYPMAVPLVASGVIWRWLFDSVKGFNAVLAPLGFPRVEWLSGNNAFWSLVLVSLWVYSGFVALMYLAAFYNVPASAIEAALVDGADMLTVMVKIVIPASKLGLILGVVFSTLFALQMFDLPYSVLYINPFTSTLVMYLYNKFAYMVFNLSAAACIFLIALSASIAIPYSTYGLRKWILGVVR</sequence>
<comment type="similarity">
    <text evidence="5">Belongs to the binding-protein-dependent transport system permease family.</text>
</comment>